<proteinExistence type="predicted"/>
<keyword evidence="3" id="KW-1185">Reference proteome</keyword>
<name>A0A4Y7SFK1_COPMI</name>
<dbReference type="EMBL" id="QPFP01000527">
    <property type="protein sequence ID" value="TEB09000.1"/>
    <property type="molecule type" value="Genomic_DNA"/>
</dbReference>
<dbReference type="Proteomes" id="UP000298030">
    <property type="component" value="Unassembled WGS sequence"/>
</dbReference>
<dbReference type="AlphaFoldDB" id="A0A4Y7SFK1"/>
<accession>A0A4Y7SFK1</accession>
<evidence type="ECO:0000313" key="2">
    <source>
        <dbReference type="EMBL" id="TEB20635.1"/>
    </source>
</evidence>
<comment type="caution">
    <text evidence="2">The sequence shown here is derived from an EMBL/GenBank/DDBJ whole genome shotgun (WGS) entry which is preliminary data.</text>
</comment>
<gene>
    <name evidence="1" type="ORF">FA13DRAFT_1128749</name>
    <name evidence="2" type="ORF">FA13DRAFT_207134</name>
</gene>
<protein>
    <submittedName>
        <fullName evidence="2">Uncharacterized protein</fullName>
    </submittedName>
</protein>
<sequence>MLCTAARLTLVGSTTAHELKFARASSIEGKAPVRASCHEVCELTLVRHRRRKHALNSMSRGHCHPRERDRSSSLTRYGRYTLLEANSTGDGRKFIGESGRALESSHPAPPLLCFVYVCVGVVVSAKHRLPLSPKYRLEWREPPDLPVINSTPGVVQVARSRQPHPLREV</sequence>
<dbReference type="EMBL" id="QPFP01000135">
    <property type="protein sequence ID" value="TEB20635.1"/>
    <property type="molecule type" value="Genomic_DNA"/>
</dbReference>
<evidence type="ECO:0000313" key="1">
    <source>
        <dbReference type="EMBL" id="TEB09000.1"/>
    </source>
</evidence>
<organism evidence="2 3">
    <name type="scientific">Coprinellus micaceus</name>
    <name type="common">Glistening ink-cap mushroom</name>
    <name type="synonym">Coprinus micaceus</name>
    <dbReference type="NCBI Taxonomy" id="71717"/>
    <lineage>
        <taxon>Eukaryota</taxon>
        <taxon>Fungi</taxon>
        <taxon>Dikarya</taxon>
        <taxon>Basidiomycota</taxon>
        <taxon>Agaricomycotina</taxon>
        <taxon>Agaricomycetes</taxon>
        <taxon>Agaricomycetidae</taxon>
        <taxon>Agaricales</taxon>
        <taxon>Agaricineae</taxon>
        <taxon>Psathyrellaceae</taxon>
        <taxon>Coprinellus</taxon>
    </lineage>
</organism>
<evidence type="ECO:0000313" key="3">
    <source>
        <dbReference type="Proteomes" id="UP000298030"/>
    </source>
</evidence>
<reference evidence="2 3" key="1">
    <citation type="journal article" date="2019" name="Nat. Ecol. Evol.">
        <title>Megaphylogeny resolves global patterns of mushroom evolution.</title>
        <authorList>
            <person name="Varga T."/>
            <person name="Krizsan K."/>
            <person name="Foldi C."/>
            <person name="Dima B."/>
            <person name="Sanchez-Garcia M."/>
            <person name="Sanchez-Ramirez S."/>
            <person name="Szollosi G.J."/>
            <person name="Szarkandi J.G."/>
            <person name="Papp V."/>
            <person name="Albert L."/>
            <person name="Andreopoulos W."/>
            <person name="Angelini C."/>
            <person name="Antonin V."/>
            <person name="Barry K.W."/>
            <person name="Bougher N.L."/>
            <person name="Buchanan P."/>
            <person name="Buyck B."/>
            <person name="Bense V."/>
            <person name="Catcheside P."/>
            <person name="Chovatia M."/>
            <person name="Cooper J."/>
            <person name="Damon W."/>
            <person name="Desjardin D."/>
            <person name="Finy P."/>
            <person name="Geml J."/>
            <person name="Haridas S."/>
            <person name="Hughes K."/>
            <person name="Justo A."/>
            <person name="Karasinski D."/>
            <person name="Kautmanova I."/>
            <person name="Kiss B."/>
            <person name="Kocsube S."/>
            <person name="Kotiranta H."/>
            <person name="LaButti K.M."/>
            <person name="Lechner B.E."/>
            <person name="Liimatainen K."/>
            <person name="Lipzen A."/>
            <person name="Lukacs Z."/>
            <person name="Mihaltcheva S."/>
            <person name="Morgado L.N."/>
            <person name="Niskanen T."/>
            <person name="Noordeloos M.E."/>
            <person name="Ohm R.A."/>
            <person name="Ortiz-Santana B."/>
            <person name="Ovrebo C."/>
            <person name="Racz N."/>
            <person name="Riley R."/>
            <person name="Savchenko A."/>
            <person name="Shiryaev A."/>
            <person name="Soop K."/>
            <person name="Spirin V."/>
            <person name="Szebenyi C."/>
            <person name="Tomsovsky M."/>
            <person name="Tulloss R.E."/>
            <person name="Uehling J."/>
            <person name="Grigoriev I.V."/>
            <person name="Vagvolgyi C."/>
            <person name="Papp T."/>
            <person name="Martin F.M."/>
            <person name="Miettinen O."/>
            <person name="Hibbett D.S."/>
            <person name="Nagy L.G."/>
        </authorList>
    </citation>
    <scope>NUCLEOTIDE SEQUENCE [LARGE SCALE GENOMIC DNA]</scope>
    <source>
        <strain evidence="2 3">FP101781</strain>
    </source>
</reference>